<proteinExistence type="predicted"/>
<dbReference type="AlphaFoldDB" id="C7N9K2"/>
<accession>C7N9K2</accession>
<gene>
    <name evidence="1" type="ordered locus">Lebu_0930</name>
</gene>
<dbReference type="HOGENOM" id="CLU_190650_0_0_0"/>
<keyword evidence="2" id="KW-1185">Reference proteome</keyword>
<dbReference type="EMBL" id="CP001685">
    <property type="protein sequence ID" value="ACV38833.1"/>
    <property type="molecule type" value="Genomic_DNA"/>
</dbReference>
<dbReference type="STRING" id="523794.Lebu_0930"/>
<dbReference type="KEGG" id="lba:Lebu_0930"/>
<name>C7N9K2_LEPBD</name>
<reference evidence="1 2" key="1">
    <citation type="journal article" date="2009" name="Stand. Genomic Sci.">
        <title>Complete genome sequence of Leptotrichia buccalis type strain (C-1013-b).</title>
        <authorList>
            <person name="Ivanova N."/>
            <person name="Gronow S."/>
            <person name="Lapidus A."/>
            <person name="Copeland A."/>
            <person name="Glavina Del Rio T."/>
            <person name="Nolan M."/>
            <person name="Lucas S."/>
            <person name="Chen F."/>
            <person name="Tice H."/>
            <person name="Cheng J.F."/>
            <person name="Saunders E."/>
            <person name="Bruce D."/>
            <person name="Goodwin L."/>
            <person name="Brettin T."/>
            <person name="Detter J.C."/>
            <person name="Han C."/>
            <person name="Pitluck S."/>
            <person name="Mikhailova N."/>
            <person name="Pati A."/>
            <person name="Mavrommatis K."/>
            <person name="Chen A."/>
            <person name="Palaniappan K."/>
            <person name="Land M."/>
            <person name="Hauser L."/>
            <person name="Chang Y.J."/>
            <person name="Jeffries C.D."/>
            <person name="Chain P."/>
            <person name="Rohde C."/>
            <person name="Goker M."/>
            <person name="Bristow J."/>
            <person name="Eisen J.A."/>
            <person name="Markowitz V."/>
            <person name="Hugenholtz P."/>
            <person name="Kyrpides N.C."/>
            <person name="Klenk H.P."/>
        </authorList>
    </citation>
    <scope>NUCLEOTIDE SEQUENCE [LARGE SCALE GENOMIC DNA]</scope>
    <source>
        <strain evidence="2">ATCC 14201 / DSM 1135 / JCM 12969 / NCTC 10249 / C-1013-b</strain>
    </source>
</reference>
<dbReference type="Proteomes" id="UP000001910">
    <property type="component" value="Chromosome"/>
</dbReference>
<evidence type="ECO:0000313" key="1">
    <source>
        <dbReference type="EMBL" id="ACV38833.1"/>
    </source>
</evidence>
<protein>
    <submittedName>
        <fullName evidence="1">Uncharacterized protein</fullName>
    </submittedName>
</protein>
<organism evidence="1 2">
    <name type="scientific">Leptotrichia buccalis (strain ATCC 14201 / DSM 1135 / JCM 12969 / NCTC 10249 / C-1013-b)</name>
    <dbReference type="NCBI Taxonomy" id="523794"/>
    <lineage>
        <taxon>Bacteria</taxon>
        <taxon>Fusobacteriati</taxon>
        <taxon>Fusobacteriota</taxon>
        <taxon>Fusobacteriia</taxon>
        <taxon>Fusobacteriales</taxon>
        <taxon>Leptotrichiaceae</taxon>
        <taxon>Leptotrichia</taxon>
    </lineage>
</organism>
<evidence type="ECO:0000313" key="2">
    <source>
        <dbReference type="Proteomes" id="UP000001910"/>
    </source>
</evidence>
<sequence>MPDIFSTYKEVQRREEEKRTGLKSLAKEEADTMVCDEAKLNLFLFSYNLKIYYENKKIKNVYEKTILKMDNDLELTKKVEIKGKKRE</sequence>